<feature type="region of interest" description="Disordered" evidence="1">
    <location>
        <begin position="147"/>
        <end position="351"/>
    </location>
</feature>
<sequence>MYEHNQNGDYPGGDGYGDFYDAGDQAHNHFDYPQQDFDQGQDYGYDDDSAFPEGQMEQRGDDGTNDYSAQLQELEAKLDQLERKYEKTYYSAEPDETQQPKLHFHSLDMTRLCFQILKIDPENQRAAALHSDHTASVFGQFYGHEGVDPSLHKQRRPEHIFGVPRPGGMYSDSEGGSEPEGYDEGFDSEDYPEYSAGEGGDQYDPEYDGTGENEEDPDEHGHGNYDGYDPQDADAEQPWEDGDGGEGSGHWHGGHEYGGGSGGEQYGHNWENGRDNDDGDQQGGEWENGEWPNGGHDSNDQYPEDYWPTGGENDHSHHNQGGDWQGGGYGDGGDGHQTGHPGSVEMHIVMR</sequence>
<feature type="compositionally biased region" description="Gly residues" evidence="1">
    <location>
        <begin position="245"/>
        <end position="265"/>
    </location>
</feature>
<feature type="compositionally biased region" description="Acidic residues" evidence="1">
    <location>
        <begin position="229"/>
        <end position="244"/>
    </location>
</feature>
<comment type="caution">
    <text evidence="2">The sequence shown here is derived from an EMBL/GenBank/DDBJ whole genome shotgun (WGS) entry which is preliminary data.</text>
</comment>
<dbReference type="STRING" id="1367422.A0A178ZJJ1"/>
<reference evidence="2 3" key="1">
    <citation type="submission" date="2016-04" db="EMBL/GenBank/DDBJ databases">
        <title>Draft genome of Fonsecaea erecta CBS 125763.</title>
        <authorList>
            <person name="Weiss V.A."/>
            <person name="Vicente V.A."/>
            <person name="Raittz R.T."/>
            <person name="Moreno L.F."/>
            <person name="De Souza E.M."/>
            <person name="Pedrosa F.O."/>
            <person name="Steffens M.B."/>
            <person name="Faoro H."/>
            <person name="Tadra-Sfeir M.Z."/>
            <person name="Najafzadeh M.J."/>
            <person name="Felipe M.S."/>
            <person name="Teixeira M."/>
            <person name="Sun J."/>
            <person name="Xi L."/>
            <person name="Gomes R."/>
            <person name="De Azevedo C.M."/>
            <person name="Salgado C.G."/>
            <person name="Da Silva M.B."/>
            <person name="Nascimento M.F."/>
            <person name="Queiroz-Telles F."/>
            <person name="Attili D.S."/>
            <person name="Gorbushina A."/>
        </authorList>
    </citation>
    <scope>NUCLEOTIDE SEQUENCE [LARGE SCALE GENOMIC DNA]</scope>
    <source>
        <strain evidence="2 3">CBS 125763</strain>
    </source>
</reference>
<dbReference type="RefSeq" id="XP_018693335.1">
    <property type="nucleotide sequence ID" value="XM_018836482.1"/>
</dbReference>
<evidence type="ECO:0000313" key="2">
    <source>
        <dbReference type="EMBL" id="OAP59968.1"/>
    </source>
</evidence>
<feature type="compositionally biased region" description="Acidic residues" evidence="1">
    <location>
        <begin position="175"/>
        <end position="192"/>
    </location>
</feature>
<dbReference type="OrthoDB" id="4161555at2759"/>
<dbReference type="EMBL" id="LVYI01000004">
    <property type="protein sequence ID" value="OAP59968.1"/>
    <property type="molecule type" value="Genomic_DNA"/>
</dbReference>
<name>A0A178ZJJ1_9EURO</name>
<feature type="compositionally biased region" description="Acidic residues" evidence="1">
    <location>
        <begin position="201"/>
        <end position="218"/>
    </location>
</feature>
<gene>
    <name evidence="2" type="ORF">AYL99_04970</name>
</gene>
<accession>A0A178ZJJ1</accession>
<feature type="compositionally biased region" description="Low complexity" evidence="1">
    <location>
        <begin position="31"/>
        <end position="43"/>
    </location>
</feature>
<protein>
    <submittedName>
        <fullName evidence="2">Uncharacterized protein</fullName>
    </submittedName>
</protein>
<organism evidence="2 3">
    <name type="scientific">Fonsecaea erecta</name>
    <dbReference type="NCBI Taxonomy" id="1367422"/>
    <lineage>
        <taxon>Eukaryota</taxon>
        <taxon>Fungi</taxon>
        <taxon>Dikarya</taxon>
        <taxon>Ascomycota</taxon>
        <taxon>Pezizomycotina</taxon>
        <taxon>Eurotiomycetes</taxon>
        <taxon>Chaetothyriomycetidae</taxon>
        <taxon>Chaetothyriales</taxon>
        <taxon>Herpotrichiellaceae</taxon>
        <taxon>Fonsecaea</taxon>
    </lineage>
</organism>
<evidence type="ECO:0000256" key="1">
    <source>
        <dbReference type="SAM" id="MobiDB-lite"/>
    </source>
</evidence>
<evidence type="ECO:0000313" key="3">
    <source>
        <dbReference type="Proteomes" id="UP000078343"/>
    </source>
</evidence>
<keyword evidence="3" id="KW-1185">Reference proteome</keyword>
<dbReference type="Proteomes" id="UP000078343">
    <property type="component" value="Unassembled WGS sequence"/>
</dbReference>
<feature type="compositionally biased region" description="Gly residues" evidence="1">
    <location>
        <begin position="323"/>
        <end position="336"/>
    </location>
</feature>
<dbReference type="GeneID" id="30009138"/>
<proteinExistence type="predicted"/>
<dbReference type="AlphaFoldDB" id="A0A178ZJJ1"/>
<feature type="compositionally biased region" description="Low complexity" evidence="1">
    <location>
        <begin position="283"/>
        <end position="295"/>
    </location>
</feature>
<feature type="region of interest" description="Disordered" evidence="1">
    <location>
        <begin position="1"/>
        <end position="65"/>
    </location>
</feature>